<keyword evidence="2" id="KW-1185">Reference proteome</keyword>
<evidence type="ECO:0000313" key="2">
    <source>
        <dbReference type="Proteomes" id="UP000789405"/>
    </source>
</evidence>
<feature type="non-terminal residue" evidence="1">
    <location>
        <position position="1"/>
    </location>
</feature>
<dbReference type="EMBL" id="CAJVPY010006699">
    <property type="protein sequence ID" value="CAG8667778.1"/>
    <property type="molecule type" value="Genomic_DNA"/>
</dbReference>
<organism evidence="1 2">
    <name type="scientific">Dentiscutata erythropus</name>
    <dbReference type="NCBI Taxonomy" id="1348616"/>
    <lineage>
        <taxon>Eukaryota</taxon>
        <taxon>Fungi</taxon>
        <taxon>Fungi incertae sedis</taxon>
        <taxon>Mucoromycota</taxon>
        <taxon>Glomeromycotina</taxon>
        <taxon>Glomeromycetes</taxon>
        <taxon>Diversisporales</taxon>
        <taxon>Gigasporaceae</taxon>
        <taxon>Dentiscutata</taxon>
    </lineage>
</organism>
<name>A0A9N9E9I9_9GLOM</name>
<evidence type="ECO:0000313" key="1">
    <source>
        <dbReference type="EMBL" id="CAG8667778.1"/>
    </source>
</evidence>
<comment type="caution">
    <text evidence="1">The sequence shown here is derived from an EMBL/GenBank/DDBJ whole genome shotgun (WGS) entry which is preliminary data.</text>
</comment>
<dbReference type="Proteomes" id="UP000789405">
    <property type="component" value="Unassembled WGS sequence"/>
</dbReference>
<dbReference type="AlphaFoldDB" id="A0A9N9E9I9"/>
<accession>A0A9N9E9I9</accession>
<sequence length="167" mass="19712">MASDEDKDISHIVSKKDVNKQNHTNLIIARIDGTSPLIHPTNTPNTNNFDDHWPSVLNNFKKKKDQIQHDLEWEEFFLRINHSKMIYTKTAELDEKLKKKMINELIKQPILLKNESNKYNGNEFARWKKFYQLSVLLFEISTSKKIPFEFAIQKLNGLGLTVNYMYQ</sequence>
<proteinExistence type="predicted"/>
<reference evidence="1" key="1">
    <citation type="submission" date="2021-06" db="EMBL/GenBank/DDBJ databases">
        <authorList>
            <person name="Kallberg Y."/>
            <person name="Tangrot J."/>
            <person name="Rosling A."/>
        </authorList>
    </citation>
    <scope>NUCLEOTIDE SEQUENCE</scope>
    <source>
        <strain evidence="1">MA453B</strain>
    </source>
</reference>
<gene>
    <name evidence="1" type="ORF">DERYTH_LOCUS11058</name>
</gene>
<dbReference type="OrthoDB" id="10361841at2759"/>
<protein>
    <submittedName>
        <fullName evidence="1">23961_t:CDS:1</fullName>
    </submittedName>
</protein>